<dbReference type="Proteomes" id="UP000237246">
    <property type="component" value="Unassembled WGS sequence"/>
</dbReference>
<feature type="region of interest" description="Disordered" evidence="2">
    <location>
        <begin position="196"/>
        <end position="217"/>
    </location>
</feature>
<dbReference type="OrthoDB" id="9105895at2759"/>
<feature type="non-terminal residue" evidence="3">
    <location>
        <position position="1"/>
    </location>
</feature>
<sequence length="345" mass="37717">DAVCATTDEERLLRMLEVIQQLPMPQYRSENCCPQSGELSPAAFQRTMMRLQALSHTRSMMPVCVEVVDGSEGLMNSAFSRIAEIRFDYGGASRLVGIDENMAPCGWMLRVSKPKLDKETIVPVMMMFRMQLWSSLPGHSSPSGPKSVRVSSPATKLFTVEEAQTQRRGPSSSPALTHSRDIEVEEDPAAAGGKFHTVIDFPSDRPSPRSKLKESPAGSWCSCFRPRRPFSVAKHQLQRNAKEPSETEVVVLAGSTNCCSSDDSLPQDNSDGEKELIHIRAFISPGCAEDADMSLPDTAVTSLDYDPASLQCSPAQAQPKCPDSSTSVQEQVSIAKEELSLVEGY</sequence>
<proteinExistence type="predicted"/>
<protein>
    <submittedName>
        <fullName evidence="3">Uncharacterized protein</fullName>
    </submittedName>
</protein>
<feature type="compositionally biased region" description="Polar residues" evidence="2">
    <location>
        <begin position="162"/>
        <end position="176"/>
    </location>
</feature>
<dbReference type="GO" id="GO:0001650">
    <property type="term" value="C:fibrillar center"/>
    <property type="evidence" value="ECO:0007669"/>
    <property type="project" value="TreeGrafter"/>
</dbReference>
<dbReference type="InterPro" id="IPR051576">
    <property type="entry name" value="PX-Rho_GAP"/>
</dbReference>
<feature type="compositionally biased region" description="Basic and acidic residues" evidence="2">
    <location>
        <begin position="202"/>
        <end position="214"/>
    </location>
</feature>
<dbReference type="EMBL" id="PPHD01019740">
    <property type="protein sequence ID" value="POI28349.1"/>
    <property type="molecule type" value="Genomic_DNA"/>
</dbReference>
<name>A0A2P4SW74_BAMTH</name>
<evidence type="ECO:0000256" key="1">
    <source>
        <dbReference type="ARBA" id="ARBA00022468"/>
    </source>
</evidence>
<dbReference type="GO" id="GO:0005096">
    <property type="term" value="F:GTPase activator activity"/>
    <property type="evidence" value="ECO:0007669"/>
    <property type="project" value="UniProtKB-KW"/>
</dbReference>
<gene>
    <name evidence="3" type="ORF">CIB84_007901</name>
</gene>
<dbReference type="GO" id="GO:0005654">
    <property type="term" value="C:nucleoplasm"/>
    <property type="evidence" value="ECO:0007669"/>
    <property type="project" value="TreeGrafter"/>
</dbReference>
<dbReference type="GO" id="GO:0005938">
    <property type="term" value="C:cell cortex"/>
    <property type="evidence" value="ECO:0007669"/>
    <property type="project" value="TreeGrafter"/>
</dbReference>
<reference evidence="3 4" key="1">
    <citation type="submission" date="2018-01" db="EMBL/GenBank/DDBJ databases">
        <title>Comparison of the Chinese Bamboo Partridge and Red Junglefowl genome sequences highlights the importance of demography in genome evolution.</title>
        <authorList>
            <person name="Tiley G.P."/>
            <person name="Kimball R.T."/>
            <person name="Braun E.L."/>
            <person name="Burleigh J.G."/>
        </authorList>
    </citation>
    <scope>NUCLEOTIDE SEQUENCE [LARGE SCALE GENOMIC DNA]</scope>
    <source>
        <strain evidence="3">RTK389</strain>
        <tissue evidence="3">Blood</tissue>
    </source>
</reference>
<dbReference type="PANTHER" id="PTHR15729">
    <property type="entry name" value="CDC42 GTPASE-ACTIVATING PROTEIN"/>
    <property type="match status" value="1"/>
</dbReference>
<evidence type="ECO:0000256" key="2">
    <source>
        <dbReference type="SAM" id="MobiDB-lite"/>
    </source>
</evidence>
<comment type="caution">
    <text evidence="3">The sequence shown here is derived from an EMBL/GenBank/DDBJ whole genome shotgun (WGS) entry which is preliminary data.</text>
</comment>
<keyword evidence="4" id="KW-1185">Reference proteome</keyword>
<accession>A0A2P4SW74</accession>
<keyword evidence="1" id="KW-0343">GTPase activation</keyword>
<dbReference type="AlphaFoldDB" id="A0A2P4SW74"/>
<evidence type="ECO:0000313" key="3">
    <source>
        <dbReference type="EMBL" id="POI28349.1"/>
    </source>
</evidence>
<dbReference type="PANTHER" id="PTHR15729:SF13">
    <property type="entry name" value="RHO GTPASE-ACTIVATING PROTEIN 32"/>
    <property type="match status" value="1"/>
</dbReference>
<organism evidence="3 4">
    <name type="scientific">Bambusicola thoracicus</name>
    <name type="common">Chinese bamboo-partridge</name>
    <name type="synonym">Perdix thoracica</name>
    <dbReference type="NCBI Taxonomy" id="9083"/>
    <lineage>
        <taxon>Eukaryota</taxon>
        <taxon>Metazoa</taxon>
        <taxon>Chordata</taxon>
        <taxon>Craniata</taxon>
        <taxon>Vertebrata</taxon>
        <taxon>Euteleostomi</taxon>
        <taxon>Archelosauria</taxon>
        <taxon>Archosauria</taxon>
        <taxon>Dinosauria</taxon>
        <taxon>Saurischia</taxon>
        <taxon>Theropoda</taxon>
        <taxon>Coelurosauria</taxon>
        <taxon>Aves</taxon>
        <taxon>Neognathae</taxon>
        <taxon>Galloanserae</taxon>
        <taxon>Galliformes</taxon>
        <taxon>Phasianidae</taxon>
        <taxon>Perdicinae</taxon>
        <taxon>Bambusicola</taxon>
    </lineage>
</organism>
<dbReference type="GO" id="GO:0007264">
    <property type="term" value="P:small GTPase-mediated signal transduction"/>
    <property type="evidence" value="ECO:0007669"/>
    <property type="project" value="TreeGrafter"/>
</dbReference>
<dbReference type="GO" id="GO:0015629">
    <property type="term" value="C:actin cytoskeleton"/>
    <property type="evidence" value="ECO:0007669"/>
    <property type="project" value="TreeGrafter"/>
</dbReference>
<dbReference type="GO" id="GO:0005794">
    <property type="term" value="C:Golgi apparatus"/>
    <property type="evidence" value="ECO:0007669"/>
    <property type="project" value="TreeGrafter"/>
</dbReference>
<evidence type="ECO:0000313" key="4">
    <source>
        <dbReference type="Proteomes" id="UP000237246"/>
    </source>
</evidence>
<feature type="region of interest" description="Disordered" evidence="2">
    <location>
        <begin position="159"/>
        <end position="181"/>
    </location>
</feature>